<reference evidence="2 3" key="1">
    <citation type="journal article" date="2020" name="Arch. Microbiol.">
        <title>Bradyrhizobium uaiense sp. nov., a new highly efficient cowpea symbiont.</title>
        <authorList>
            <person name="Cabral Michel D."/>
            <person name="Azarias Guimaraes A."/>
            <person name="Martins da Costa E."/>
            <person name="Soares de Carvalho T."/>
            <person name="Balsanelli E."/>
            <person name="Willems A."/>
            <person name="Maltempi de Souza E."/>
            <person name="de Souza Moreira F.M."/>
        </authorList>
    </citation>
    <scope>NUCLEOTIDE SEQUENCE [LARGE SCALE GENOMIC DNA]</scope>
    <source>
        <strain evidence="2 3">UFLA 03-164</strain>
    </source>
</reference>
<feature type="region of interest" description="Disordered" evidence="1">
    <location>
        <begin position="412"/>
        <end position="445"/>
    </location>
</feature>
<dbReference type="Proteomes" id="UP000468531">
    <property type="component" value="Unassembled WGS sequence"/>
</dbReference>
<dbReference type="GO" id="GO:0003677">
    <property type="term" value="F:DNA binding"/>
    <property type="evidence" value="ECO:0007669"/>
    <property type="project" value="InterPro"/>
</dbReference>
<evidence type="ECO:0000256" key="1">
    <source>
        <dbReference type="SAM" id="MobiDB-lite"/>
    </source>
</evidence>
<proteinExistence type="predicted"/>
<protein>
    <recommendedName>
        <fullName evidence="4">Tyrosine-type recombinase/integrase</fullName>
    </recommendedName>
</protein>
<feature type="compositionally biased region" description="Polar residues" evidence="1">
    <location>
        <begin position="432"/>
        <end position="445"/>
    </location>
</feature>
<dbReference type="GO" id="GO:0015074">
    <property type="term" value="P:DNA integration"/>
    <property type="evidence" value="ECO:0007669"/>
    <property type="project" value="InterPro"/>
</dbReference>
<comment type="caution">
    <text evidence="2">The sequence shown here is derived from an EMBL/GenBank/DDBJ whole genome shotgun (WGS) entry which is preliminary data.</text>
</comment>
<dbReference type="GO" id="GO:0006310">
    <property type="term" value="P:DNA recombination"/>
    <property type="evidence" value="ECO:0007669"/>
    <property type="project" value="InterPro"/>
</dbReference>
<dbReference type="AlphaFoldDB" id="A0A6P1BNI1"/>
<evidence type="ECO:0000313" key="3">
    <source>
        <dbReference type="Proteomes" id="UP000468531"/>
    </source>
</evidence>
<evidence type="ECO:0008006" key="4">
    <source>
        <dbReference type="Google" id="ProtNLM"/>
    </source>
</evidence>
<keyword evidence="3" id="KW-1185">Reference proteome</keyword>
<name>A0A6P1BNI1_9BRAD</name>
<dbReference type="Gene3D" id="1.10.443.10">
    <property type="entry name" value="Intergrase catalytic core"/>
    <property type="match status" value="1"/>
</dbReference>
<dbReference type="EMBL" id="VKHP01000118">
    <property type="protein sequence ID" value="NEU99131.1"/>
    <property type="molecule type" value="Genomic_DNA"/>
</dbReference>
<accession>A0A6P1BNI1</accession>
<evidence type="ECO:0000313" key="2">
    <source>
        <dbReference type="EMBL" id="NEU99131.1"/>
    </source>
</evidence>
<gene>
    <name evidence="2" type="ORF">FNJ47_25710</name>
</gene>
<organism evidence="2 3">
    <name type="scientific">Bradyrhizobium uaiense</name>
    <dbReference type="NCBI Taxonomy" id="2594946"/>
    <lineage>
        <taxon>Bacteria</taxon>
        <taxon>Pseudomonadati</taxon>
        <taxon>Pseudomonadota</taxon>
        <taxon>Alphaproteobacteria</taxon>
        <taxon>Hyphomicrobiales</taxon>
        <taxon>Nitrobacteraceae</taxon>
        <taxon>Bradyrhizobium</taxon>
    </lineage>
</organism>
<dbReference type="InterPro" id="IPR013762">
    <property type="entry name" value="Integrase-like_cat_sf"/>
</dbReference>
<sequence length="445" mass="51126">MTLERPLPRFVEVRRLARGSAAFYFRIPTHYRNLGCEMANEPLGTCYEAACGDDGKGGRAATLNAWFDEWNKQRRGQPDEQGKISRYGTVDWLFRQYKTEKAYTEKVSPRSRPDYERIMQLICDTVGKSGRRIGERQILEVTPRAADKIYDKIINGPNGIRLRQGEKVVALCRKVWRVMRRLHPELFDKKHPNPWDDFTLKSRTRTKKHAVTREEVYKFAWGCIKEGRPEPAAVAVICFEWLQRPENVVAGFLTWPDYRSKNWPHAVRIEHHKNKALVWHPLEETVEGETVKFYAEAEDVLSHLPKLGVPMIMRRVERGERKGDAKVWSYPGMEKVVQQMRKKIDGVSKLFTLDACRHGGMTELEEAELTDGQGRALSGHKTAQAYRGYAKETMARALAATRKRHAHLLAQKELDQQQIADGAESPGDETRQMSPATKTNIGSQR</sequence>
<dbReference type="RefSeq" id="WP_163158056.1">
    <property type="nucleotide sequence ID" value="NZ_VKHP01000118.1"/>
</dbReference>